<dbReference type="InterPro" id="IPR013736">
    <property type="entry name" value="Xaa-Pro_dipept_C"/>
</dbReference>
<organism evidence="5 6">
    <name type="scientific">Catellatospora citrea</name>
    <dbReference type="NCBI Taxonomy" id="53366"/>
    <lineage>
        <taxon>Bacteria</taxon>
        <taxon>Bacillati</taxon>
        <taxon>Actinomycetota</taxon>
        <taxon>Actinomycetes</taxon>
        <taxon>Micromonosporales</taxon>
        <taxon>Micromonosporaceae</taxon>
        <taxon>Catellatospora</taxon>
    </lineage>
</organism>
<protein>
    <submittedName>
        <fullName evidence="5">X-Pro dipeptidyl-peptidase</fullName>
    </submittedName>
</protein>
<evidence type="ECO:0000313" key="6">
    <source>
        <dbReference type="Proteomes" id="UP000659904"/>
    </source>
</evidence>
<feature type="domain" description="Xaa-Pro dipeptidyl-peptidase C-terminal" evidence="4">
    <location>
        <begin position="345"/>
        <end position="600"/>
    </location>
</feature>
<dbReference type="SUPFAM" id="SSF53474">
    <property type="entry name" value="alpha/beta-Hydrolases"/>
    <property type="match status" value="1"/>
</dbReference>
<evidence type="ECO:0000256" key="2">
    <source>
        <dbReference type="SAM" id="MobiDB-lite"/>
    </source>
</evidence>
<dbReference type="InterPro" id="IPR008979">
    <property type="entry name" value="Galactose-bd-like_sf"/>
</dbReference>
<feature type="chain" id="PRO_5035278375" evidence="3">
    <location>
        <begin position="27"/>
        <end position="637"/>
    </location>
</feature>
<reference evidence="5 6" key="1">
    <citation type="submission" date="2021-01" db="EMBL/GenBank/DDBJ databases">
        <title>Whole genome shotgun sequence of Catellatospora citrea NBRC 14495.</title>
        <authorList>
            <person name="Komaki H."/>
            <person name="Tamura T."/>
        </authorList>
    </citation>
    <scope>NUCLEOTIDE SEQUENCE [LARGE SCALE GENOMIC DNA]</scope>
    <source>
        <strain evidence="5 6">NBRC 14495</strain>
    </source>
</reference>
<accession>A0A8J3KB46</accession>
<keyword evidence="3" id="KW-0732">Signal</keyword>
<dbReference type="SMART" id="SM00939">
    <property type="entry name" value="PepX_C"/>
    <property type="match status" value="1"/>
</dbReference>
<comment type="caution">
    <text evidence="5">The sequence shown here is derived from an EMBL/GenBank/DDBJ whole genome shotgun (WGS) entry which is preliminary data.</text>
</comment>
<dbReference type="GO" id="GO:0008239">
    <property type="term" value="F:dipeptidyl-peptidase activity"/>
    <property type="evidence" value="ECO:0007669"/>
    <property type="project" value="InterPro"/>
</dbReference>
<dbReference type="SUPFAM" id="SSF49785">
    <property type="entry name" value="Galactose-binding domain-like"/>
    <property type="match status" value="1"/>
</dbReference>
<keyword evidence="6" id="KW-1185">Reference proteome</keyword>
<gene>
    <name evidence="5" type="primary">pepX</name>
    <name evidence="5" type="ORF">Cci01nite_14310</name>
</gene>
<feature type="region of interest" description="Disordered" evidence="2">
    <location>
        <begin position="412"/>
        <end position="433"/>
    </location>
</feature>
<dbReference type="InterPro" id="IPR029058">
    <property type="entry name" value="AB_hydrolase_fold"/>
</dbReference>
<keyword evidence="1" id="KW-0378">Hydrolase</keyword>
<proteinExistence type="predicted"/>
<dbReference type="Pfam" id="PF02129">
    <property type="entry name" value="Peptidase_S15"/>
    <property type="match status" value="1"/>
</dbReference>
<dbReference type="Proteomes" id="UP000659904">
    <property type="component" value="Unassembled WGS sequence"/>
</dbReference>
<evidence type="ECO:0000256" key="3">
    <source>
        <dbReference type="SAM" id="SignalP"/>
    </source>
</evidence>
<dbReference type="EMBL" id="BONH01000004">
    <property type="protein sequence ID" value="GIF96337.1"/>
    <property type="molecule type" value="Genomic_DNA"/>
</dbReference>
<sequence>MSMRRIPLLCVLAMLGTTVLAAPASAAPVALLSDPVYDYATAIRETVYVETTLDNDGNGTPDKVVADIIRPREAATAGVKVPVIMDASPYYQCCGRGNESEKKAYAADGTVTKFPLYYDNFFVPRGFAFIAADLAGTSRSTGCEDVGGTEEVQGAKAVIDWLNGRAVGRTASGTVVNATTWTTGKVGMIGKSWDGTVANAVAATGVQGLETIVPIGAISSWYDYNRVNGMVNPKVSSVPSLHTTVNGRPSGTCTAVSSALSSGAVSNGNYNSFWGARNYVPAAASVHASVFVVHGMNDLNVQGVHFGQWWDALAANNVPRKIWLSQEGHVDPFDFRRAAWVDTLHRWFDFWLKGIDNGIMSEPMADVERAADVWQTSALWPPSGTTTTNYVLQGTGNPGVLASSGAGSGSLSLTDAPSLSEANAVSSPTTARTGRKVYQTPVLTSDLRISGTPTITLRVRSSKATTTLTAKLVTYGTATRVNYRASGEGISTLTTESCWGSSSSTDDACYKNTAKVVSSAAYQVLSRGWMDGQHRDSLTTTTAMNTSTYYTITWKLRPIDQIIPAGQRLGLVLTLTDPEFATAHSTGATATIDLTASVLKLPIAPTSGLTAQTLSPQTAPPVLVDNTWNPTTGTRFQ</sequence>
<dbReference type="Pfam" id="PF08530">
    <property type="entry name" value="PepX_C"/>
    <property type="match status" value="1"/>
</dbReference>
<evidence type="ECO:0000256" key="1">
    <source>
        <dbReference type="ARBA" id="ARBA00022801"/>
    </source>
</evidence>
<feature type="compositionally biased region" description="Polar residues" evidence="2">
    <location>
        <begin position="415"/>
        <end position="432"/>
    </location>
</feature>
<dbReference type="InterPro" id="IPR000383">
    <property type="entry name" value="Xaa-Pro-like_dom"/>
</dbReference>
<evidence type="ECO:0000259" key="4">
    <source>
        <dbReference type="SMART" id="SM00939"/>
    </source>
</evidence>
<evidence type="ECO:0000313" key="5">
    <source>
        <dbReference type="EMBL" id="GIF96337.1"/>
    </source>
</evidence>
<dbReference type="Gene3D" id="3.40.50.1820">
    <property type="entry name" value="alpha/beta hydrolase"/>
    <property type="match status" value="2"/>
</dbReference>
<name>A0A8J3KB46_9ACTN</name>
<feature type="signal peptide" evidence="3">
    <location>
        <begin position="1"/>
        <end position="26"/>
    </location>
</feature>
<dbReference type="Gene3D" id="2.60.120.260">
    <property type="entry name" value="Galactose-binding domain-like"/>
    <property type="match status" value="1"/>
</dbReference>
<dbReference type="NCBIfam" id="NF003780">
    <property type="entry name" value="PRK05371.1-1"/>
    <property type="match status" value="1"/>
</dbReference>
<dbReference type="AlphaFoldDB" id="A0A8J3KB46"/>